<organism evidence="1 2">
    <name type="scientific">Trifolium subterraneum</name>
    <name type="common">Subterranean clover</name>
    <dbReference type="NCBI Taxonomy" id="3900"/>
    <lineage>
        <taxon>Eukaryota</taxon>
        <taxon>Viridiplantae</taxon>
        <taxon>Streptophyta</taxon>
        <taxon>Embryophyta</taxon>
        <taxon>Tracheophyta</taxon>
        <taxon>Spermatophyta</taxon>
        <taxon>Magnoliopsida</taxon>
        <taxon>eudicotyledons</taxon>
        <taxon>Gunneridae</taxon>
        <taxon>Pentapetalae</taxon>
        <taxon>rosids</taxon>
        <taxon>fabids</taxon>
        <taxon>Fabales</taxon>
        <taxon>Fabaceae</taxon>
        <taxon>Papilionoideae</taxon>
        <taxon>50 kb inversion clade</taxon>
        <taxon>NPAAA clade</taxon>
        <taxon>Hologalegina</taxon>
        <taxon>IRL clade</taxon>
        <taxon>Trifolieae</taxon>
        <taxon>Trifolium</taxon>
    </lineage>
</organism>
<evidence type="ECO:0000313" key="1">
    <source>
        <dbReference type="EMBL" id="GAU43191.1"/>
    </source>
</evidence>
<evidence type="ECO:0008006" key="3">
    <source>
        <dbReference type="Google" id="ProtNLM"/>
    </source>
</evidence>
<dbReference type="EMBL" id="DF973961">
    <property type="protein sequence ID" value="GAU43191.1"/>
    <property type="molecule type" value="Genomic_DNA"/>
</dbReference>
<reference evidence="2" key="1">
    <citation type="journal article" date="2017" name="Front. Plant Sci.">
        <title>Climate Clever Clovers: New Paradigm to Reduce the Environmental Footprint of Ruminants by Breeding Low Methanogenic Forages Utilizing Haplotype Variation.</title>
        <authorList>
            <person name="Kaur P."/>
            <person name="Appels R."/>
            <person name="Bayer P.E."/>
            <person name="Keeble-Gagnere G."/>
            <person name="Wang J."/>
            <person name="Hirakawa H."/>
            <person name="Shirasawa K."/>
            <person name="Vercoe P."/>
            <person name="Stefanova K."/>
            <person name="Durmic Z."/>
            <person name="Nichols P."/>
            <person name="Revell C."/>
            <person name="Isobe S.N."/>
            <person name="Edwards D."/>
            <person name="Erskine W."/>
        </authorList>
    </citation>
    <scope>NUCLEOTIDE SEQUENCE [LARGE SCALE GENOMIC DNA]</scope>
    <source>
        <strain evidence="2">cv. Daliak</strain>
    </source>
</reference>
<evidence type="ECO:0000313" key="2">
    <source>
        <dbReference type="Proteomes" id="UP000242715"/>
    </source>
</evidence>
<dbReference type="OrthoDB" id="1433444at2759"/>
<accession>A0A2Z6NHC3</accession>
<dbReference type="PANTHER" id="PTHR36617:SF5">
    <property type="entry name" value="OS05G0421675 PROTEIN"/>
    <property type="match status" value="1"/>
</dbReference>
<dbReference type="Proteomes" id="UP000242715">
    <property type="component" value="Unassembled WGS sequence"/>
</dbReference>
<gene>
    <name evidence="1" type="ORF">TSUD_300780</name>
</gene>
<dbReference type="AlphaFoldDB" id="A0A2Z6NHC3"/>
<sequence>MLATSPDSFPMLKGGWSGLFVPCIAPNPKDPRLRVQQRATVSIIETWNNNNWTWKLAWTAPLTETETAAATELSLLLEQVQPCRDNVDKRMWIPNMLSFYAVLQNRLNLAEIEPKTVTVAKKLWKNNVPSKVGGVPLSMKYRRLFDWSLNKHMTVAEMRGLGWDGGGATWLWRRQLWVWEDELLVECRGLLSNIVLQPHVADKWLWRHDHGGGYTVRGAYMLLTCTDIVAEDVPTDLIWHKQVPINVSVLATSKQVANERQLGETTHYTSRFSIVRNWLRGSRNGATFVSLLPGFCSSVELA</sequence>
<keyword evidence="2" id="KW-1185">Reference proteome</keyword>
<name>A0A2Z6NHC3_TRISU</name>
<dbReference type="PANTHER" id="PTHR36617">
    <property type="entry name" value="PROTEIN, PUTATIVE-RELATED"/>
    <property type="match status" value="1"/>
</dbReference>
<proteinExistence type="predicted"/>
<protein>
    <recommendedName>
        <fullName evidence="3">Reverse transcriptase zinc-binding domain-containing protein</fullName>
    </recommendedName>
</protein>